<dbReference type="PIRSF" id="PIRSF039020">
    <property type="entry name" value="EhpR"/>
    <property type="match status" value="1"/>
</dbReference>
<comment type="caution">
    <text evidence="2">The sequence shown here is derived from an EMBL/GenBank/DDBJ whole genome shotgun (WGS) entry which is preliminary data.</text>
</comment>
<keyword evidence="3" id="KW-1185">Reference proteome</keyword>
<evidence type="ECO:0000313" key="3">
    <source>
        <dbReference type="Proteomes" id="UP000643610"/>
    </source>
</evidence>
<keyword evidence="2" id="KW-0560">Oxidoreductase</keyword>
<dbReference type="Pfam" id="PF00903">
    <property type="entry name" value="Glyoxalase"/>
    <property type="match status" value="1"/>
</dbReference>
<dbReference type="Proteomes" id="UP000643610">
    <property type="component" value="Unassembled WGS sequence"/>
</dbReference>
<accession>A0ABR6XS94</accession>
<dbReference type="InterPro" id="IPR029068">
    <property type="entry name" value="Glyas_Bleomycin-R_OHBP_Dase"/>
</dbReference>
<dbReference type="Gene3D" id="3.30.720.120">
    <property type="match status" value="1"/>
</dbReference>
<proteinExistence type="predicted"/>
<evidence type="ECO:0000313" key="2">
    <source>
        <dbReference type="EMBL" id="MBC3832354.1"/>
    </source>
</evidence>
<name>A0ABR6XS94_9BURK</name>
<protein>
    <submittedName>
        <fullName evidence="2">Extradiol dioxygenase</fullName>
    </submittedName>
</protein>
<feature type="domain" description="VOC" evidence="1">
    <location>
        <begin position="3"/>
        <end position="120"/>
    </location>
</feature>
<dbReference type="PROSITE" id="PS51819">
    <property type="entry name" value="VOC"/>
    <property type="match status" value="1"/>
</dbReference>
<dbReference type="InterPro" id="IPR026275">
    <property type="entry name" value="Glyoxalase/dOase/EhpR"/>
</dbReference>
<evidence type="ECO:0000259" key="1">
    <source>
        <dbReference type="PROSITE" id="PS51819"/>
    </source>
</evidence>
<sequence length="123" mass="13449">MPHPNFIILYVTDAALSAPFYANVLDTPAIESSPTFAMFALESGVMLGLWNKQSVLPACDAEAGSSELAFAVADQTILEQLYQNWQTRGMRIAQPLCMMDFGWTFVALDPDGNRLRAFVAAGE</sequence>
<reference evidence="2 3" key="1">
    <citation type="submission" date="2020-08" db="EMBL/GenBank/DDBJ databases">
        <title>Novel species isolated from subtropical streams in China.</title>
        <authorList>
            <person name="Lu H."/>
        </authorList>
    </citation>
    <scope>NUCLEOTIDE SEQUENCE [LARGE SCALE GENOMIC DNA]</scope>
    <source>
        <strain evidence="2 3">KCTC 52442</strain>
    </source>
</reference>
<dbReference type="RefSeq" id="WP_186891406.1">
    <property type="nucleotide sequence ID" value="NZ_JACOFU010000005.1"/>
</dbReference>
<dbReference type="GO" id="GO:0051213">
    <property type="term" value="F:dioxygenase activity"/>
    <property type="evidence" value="ECO:0007669"/>
    <property type="project" value="UniProtKB-KW"/>
</dbReference>
<keyword evidence="2" id="KW-0223">Dioxygenase</keyword>
<dbReference type="EMBL" id="JACOFU010000005">
    <property type="protein sequence ID" value="MBC3832354.1"/>
    <property type="molecule type" value="Genomic_DNA"/>
</dbReference>
<dbReference type="SUPFAM" id="SSF54593">
    <property type="entry name" value="Glyoxalase/Bleomycin resistance protein/Dihydroxybiphenyl dioxygenase"/>
    <property type="match status" value="1"/>
</dbReference>
<gene>
    <name evidence="2" type="ORF">H8K33_12590</name>
</gene>
<dbReference type="Gene3D" id="3.30.720.110">
    <property type="match status" value="1"/>
</dbReference>
<dbReference type="InterPro" id="IPR037523">
    <property type="entry name" value="VOC_core"/>
</dbReference>
<organism evidence="2 3">
    <name type="scientific">Undibacterium amnicola</name>
    <dbReference type="NCBI Taxonomy" id="1834038"/>
    <lineage>
        <taxon>Bacteria</taxon>
        <taxon>Pseudomonadati</taxon>
        <taxon>Pseudomonadota</taxon>
        <taxon>Betaproteobacteria</taxon>
        <taxon>Burkholderiales</taxon>
        <taxon>Oxalobacteraceae</taxon>
        <taxon>Undibacterium</taxon>
    </lineage>
</organism>
<dbReference type="InterPro" id="IPR004360">
    <property type="entry name" value="Glyas_Fos-R_dOase_dom"/>
</dbReference>